<dbReference type="InterPro" id="IPR025724">
    <property type="entry name" value="GAG-pre-integrase_dom"/>
</dbReference>
<dbReference type="PANTHER" id="PTHR48210:SF1">
    <property type="entry name" value="OS05G0352800 PROTEIN"/>
    <property type="match status" value="1"/>
</dbReference>
<dbReference type="InParanoid" id="A0A1U7ZJR8"/>
<dbReference type="AlphaFoldDB" id="A0A1U7ZJR8"/>
<organism evidence="3 4">
    <name type="scientific">Nelumbo nucifera</name>
    <name type="common">Sacred lotus</name>
    <dbReference type="NCBI Taxonomy" id="4432"/>
    <lineage>
        <taxon>Eukaryota</taxon>
        <taxon>Viridiplantae</taxon>
        <taxon>Streptophyta</taxon>
        <taxon>Embryophyta</taxon>
        <taxon>Tracheophyta</taxon>
        <taxon>Spermatophyta</taxon>
        <taxon>Magnoliopsida</taxon>
        <taxon>Proteales</taxon>
        <taxon>Nelumbonaceae</taxon>
        <taxon>Nelumbo</taxon>
    </lineage>
</organism>
<evidence type="ECO:0000313" key="3">
    <source>
        <dbReference type="Proteomes" id="UP000189703"/>
    </source>
</evidence>
<keyword evidence="3" id="KW-1185">Reference proteome</keyword>
<feature type="compositionally biased region" description="Basic and acidic residues" evidence="1">
    <location>
        <begin position="158"/>
        <end position="168"/>
    </location>
</feature>
<evidence type="ECO:0000259" key="2">
    <source>
        <dbReference type="Pfam" id="PF13976"/>
    </source>
</evidence>
<dbReference type="eggNOG" id="ENOG502S60T">
    <property type="taxonomic scope" value="Eukaryota"/>
</dbReference>
<dbReference type="KEGG" id="nnu:104593608"/>
<dbReference type="RefSeq" id="XP_010251845.1">
    <property type="nucleotide sequence ID" value="XM_010253543.2"/>
</dbReference>
<dbReference type="GeneID" id="104593608"/>
<protein>
    <submittedName>
        <fullName evidence="4">Uncharacterized protein LOC104593608 isoform X1</fullName>
    </submittedName>
</protein>
<gene>
    <name evidence="4" type="primary">LOC104593608</name>
</gene>
<dbReference type="OrthoDB" id="1625307at2759"/>
<dbReference type="Pfam" id="PF13976">
    <property type="entry name" value="gag_pre-integrs"/>
    <property type="match status" value="1"/>
</dbReference>
<name>A0A1U7ZJR8_NELNU</name>
<dbReference type="PANTHER" id="PTHR48210">
    <property type="entry name" value="OS05G0352800 PROTEIN"/>
    <property type="match status" value="1"/>
</dbReference>
<sequence>MIGNGHEANGIYLLDTPDRAFGPPHGVALESVLSESIDKVLLCHFQFGHLSFSGWSHLFPDMFKGVSLPSLHCEACELTKHCRHSYSIEEKKQAAADVLFQYSKFVMVCIGEGVQPSDLRLHLMKEISGMPTSLKKAPSQTTASPDAVGEPSSSGTTRGDRSDSTYAL</sequence>
<evidence type="ECO:0000256" key="1">
    <source>
        <dbReference type="SAM" id="MobiDB-lite"/>
    </source>
</evidence>
<accession>A0A1U7ZJR8</accession>
<proteinExistence type="predicted"/>
<dbReference type="Proteomes" id="UP000189703">
    <property type="component" value="Unplaced"/>
</dbReference>
<feature type="domain" description="GAG-pre-integrase" evidence="2">
    <location>
        <begin position="31"/>
        <end position="81"/>
    </location>
</feature>
<evidence type="ECO:0000313" key="4">
    <source>
        <dbReference type="RefSeq" id="XP_010251845.1"/>
    </source>
</evidence>
<feature type="region of interest" description="Disordered" evidence="1">
    <location>
        <begin position="132"/>
        <end position="168"/>
    </location>
</feature>
<reference evidence="4" key="1">
    <citation type="submission" date="2025-08" db="UniProtKB">
        <authorList>
            <consortium name="RefSeq"/>
        </authorList>
    </citation>
    <scope>IDENTIFICATION</scope>
</reference>